<reference evidence="2" key="1">
    <citation type="submission" date="2018-01" db="EMBL/GenBank/DDBJ databases">
        <authorList>
            <person name="Mao J.F."/>
        </authorList>
    </citation>
    <scope>NUCLEOTIDE SEQUENCE</scope>
    <source>
        <strain evidence="2">Huo1</strain>
        <tissue evidence="2">Leaf</tissue>
    </source>
</reference>
<sequence>MYGPQPYSCSDWEQPGVLSDYYDPPHERSNSSRYSVRQNAYRPPGELSDYYEPPHARSNSSWNGHSDSHIALAKARTRVGLRQNRTSSHFCMRKTDLLGSALPNVRSSCWKDSRSPIARTSATADSPNLLCQQPQNRNQRPMFPRSRFGKPREAARDPAGEIVIGNIELDQCGQSGAGNRARETVVFQIQSAQLRQIVERWWNRAREIVVRQIEEHEGFGAKERARKCGGEGIVLEVEIAEGGEDVGREGAGEGVVAEAEGVEIGDGVGRKAAGEPCRGEVELDDGRLVRRADDAGPGAGSGGGEVPEEDAAAHCGAESYESGSVGGDVWRDTGRRRGRRRREMKR</sequence>
<comment type="caution">
    <text evidence="2">The sequence shown here is derived from an EMBL/GenBank/DDBJ whole genome shotgun (WGS) entry which is preliminary data.</text>
</comment>
<feature type="region of interest" description="Disordered" evidence="1">
    <location>
        <begin position="119"/>
        <end position="155"/>
    </location>
</feature>
<dbReference type="AlphaFoldDB" id="A0A8X8WVN2"/>
<feature type="compositionally biased region" description="Basic and acidic residues" evidence="1">
    <location>
        <begin position="268"/>
        <end position="294"/>
    </location>
</feature>
<gene>
    <name evidence="2" type="ORF">SASPL_137675</name>
</gene>
<dbReference type="EMBL" id="PNBA02000014">
    <property type="protein sequence ID" value="KAG6400831.1"/>
    <property type="molecule type" value="Genomic_DNA"/>
</dbReference>
<reference evidence="2" key="2">
    <citation type="submission" date="2020-08" db="EMBL/GenBank/DDBJ databases">
        <title>Plant Genome Project.</title>
        <authorList>
            <person name="Zhang R.-G."/>
        </authorList>
    </citation>
    <scope>NUCLEOTIDE SEQUENCE</scope>
    <source>
        <strain evidence="2">Huo1</strain>
        <tissue evidence="2">Leaf</tissue>
    </source>
</reference>
<evidence type="ECO:0000256" key="1">
    <source>
        <dbReference type="SAM" id="MobiDB-lite"/>
    </source>
</evidence>
<protein>
    <submittedName>
        <fullName evidence="2">Uncharacterized protein</fullName>
    </submittedName>
</protein>
<accession>A0A8X8WVN2</accession>
<feature type="region of interest" description="Disordered" evidence="1">
    <location>
        <begin position="20"/>
        <end position="66"/>
    </location>
</feature>
<dbReference type="Proteomes" id="UP000298416">
    <property type="component" value="Unassembled WGS sequence"/>
</dbReference>
<evidence type="ECO:0000313" key="2">
    <source>
        <dbReference type="EMBL" id="KAG6400831.1"/>
    </source>
</evidence>
<organism evidence="2">
    <name type="scientific">Salvia splendens</name>
    <name type="common">Scarlet sage</name>
    <dbReference type="NCBI Taxonomy" id="180675"/>
    <lineage>
        <taxon>Eukaryota</taxon>
        <taxon>Viridiplantae</taxon>
        <taxon>Streptophyta</taxon>
        <taxon>Embryophyta</taxon>
        <taxon>Tracheophyta</taxon>
        <taxon>Spermatophyta</taxon>
        <taxon>Magnoliopsida</taxon>
        <taxon>eudicotyledons</taxon>
        <taxon>Gunneridae</taxon>
        <taxon>Pentapetalae</taxon>
        <taxon>asterids</taxon>
        <taxon>lamiids</taxon>
        <taxon>Lamiales</taxon>
        <taxon>Lamiaceae</taxon>
        <taxon>Nepetoideae</taxon>
        <taxon>Mentheae</taxon>
        <taxon>Salviinae</taxon>
        <taxon>Salvia</taxon>
        <taxon>Salvia subgen. Calosphace</taxon>
        <taxon>core Calosphace</taxon>
    </lineage>
</organism>
<keyword evidence="3" id="KW-1185">Reference proteome</keyword>
<name>A0A8X8WVN2_SALSN</name>
<feature type="compositionally biased region" description="Basic residues" evidence="1">
    <location>
        <begin position="336"/>
        <end position="346"/>
    </location>
</feature>
<feature type="compositionally biased region" description="Polar residues" evidence="1">
    <location>
        <begin position="119"/>
        <end position="139"/>
    </location>
</feature>
<proteinExistence type="predicted"/>
<feature type="region of interest" description="Disordered" evidence="1">
    <location>
        <begin position="267"/>
        <end position="346"/>
    </location>
</feature>
<evidence type="ECO:0000313" key="3">
    <source>
        <dbReference type="Proteomes" id="UP000298416"/>
    </source>
</evidence>